<evidence type="ECO:0000313" key="6">
    <source>
        <dbReference type="Proteomes" id="UP000077202"/>
    </source>
</evidence>
<dbReference type="PROSITE" id="PS00375">
    <property type="entry name" value="UDPGT"/>
    <property type="match status" value="1"/>
</dbReference>
<gene>
    <name evidence="5" type="ORF">AXG93_1593s1730</name>
</gene>
<dbReference type="Pfam" id="PF00201">
    <property type="entry name" value="UDPGT"/>
    <property type="match status" value="1"/>
</dbReference>
<keyword evidence="3" id="KW-0328">Glycosyltransferase</keyword>
<sequence length="543" mass="61155">MDELVAPKQCALMAVASVWMVPISYISHVRCYLQLAKLLASHGIAVTLFCTKDDSDRLHAAEPKMCESWKLDGLDLRLRLFYIQQPPELADGENGPERLVTLIRDQEQALKIILTNEAQLGHSRPSCVISDPWLPGVREAASELKLPSWVFIPFSTAYTSTCIYLTDLASKGILNLPTSQLDEESQEMISLPGLPLVRICDIDPTFFKDYVLFEQARRNGPSMQKAEVLLLSTFEELEHRAVRELKKLLQYLARNNNTQMPQIWTIGPTFSFVAKSVRPNVNGFKEGDVQPCLRFLDKQPPSSVVYVAFGNDWNHTPEQVLEIAYGLETSQQPFLCVLHYPRKTEQYPSGDLFQVIPPELINRTKGRGLFVQDWAPQLEILAHPSTGGFITHCGQNSILESISMGIPLLAWPLICDQMINCRSLVDEVEVALEICKGADGSVDRREVERKVRALFHSEEGTTVRQNAQVMRQLAIESVGIKGSTYKNMQALVALIKEKAYASLLSMMNSIVQAYLNNTSRQWLESNRVMVVEDVFVRRTIATT</sequence>
<evidence type="ECO:0000256" key="1">
    <source>
        <dbReference type="ARBA" id="ARBA00009995"/>
    </source>
</evidence>
<dbReference type="AlphaFoldDB" id="A0A176WMW4"/>
<dbReference type="EC" id="2.4.1.-" evidence="4"/>
<evidence type="ECO:0000313" key="5">
    <source>
        <dbReference type="EMBL" id="OAE34214.1"/>
    </source>
</evidence>
<evidence type="ECO:0000256" key="3">
    <source>
        <dbReference type="RuleBase" id="RU003718"/>
    </source>
</evidence>
<organism evidence="5 6">
    <name type="scientific">Marchantia polymorpha subsp. ruderalis</name>
    <dbReference type="NCBI Taxonomy" id="1480154"/>
    <lineage>
        <taxon>Eukaryota</taxon>
        <taxon>Viridiplantae</taxon>
        <taxon>Streptophyta</taxon>
        <taxon>Embryophyta</taxon>
        <taxon>Marchantiophyta</taxon>
        <taxon>Marchantiopsida</taxon>
        <taxon>Marchantiidae</taxon>
        <taxon>Marchantiales</taxon>
        <taxon>Marchantiaceae</taxon>
        <taxon>Marchantia</taxon>
    </lineage>
</organism>
<dbReference type="Gene3D" id="3.40.50.2000">
    <property type="entry name" value="Glycogen Phosphorylase B"/>
    <property type="match status" value="2"/>
</dbReference>
<evidence type="ECO:0000256" key="2">
    <source>
        <dbReference type="ARBA" id="ARBA00022679"/>
    </source>
</evidence>
<keyword evidence="2 3" id="KW-0808">Transferase</keyword>
<comment type="similarity">
    <text evidence="1 3">Belongs to the UDP-glycosyltransferase family.</text>
</comment>
<dbReference type="FunFam" id="3.40.50.2000:FF:000060">
    <property type="entry name" value="Glycosyltransferase"/>
    <property type="match status" value="1"/>
</dbReference>
<accession>A0A176WMW4</accession>
<dbReference type="Proteomes" id="UP000077202">
    <property type="component" value="Unassembled WGS sequence"/>
</dbReference>
<dbReference type="PANTHER" id="PTHR48045">
    <property type="entry name" value="UDP-GLYCOSYLTRANSFERASE 72B1"/>
    <property type="match status" value="1"/>
</dbReference>
<reference evidence="5" key="1">
    <citation type="submission" date="2016-03" db="EMBL/GenBank/DDBJ databases">
        <title>Mechanisms controlling the formation of the plant cell surface in tip-growing cells are functionally conserved among land plants.</title>
        <authorList>
            <person name="Honkanen S."/>
            <person name="Jones V.A."/>
            <person name="Morieri G."/>
            <person name="Champion C."/>
            <person name="Hetherington A.J."/>
            <person name="Kelly S."/>
            <person name="Saint-Marcoux D."/>
            <person name="Proust H."/>
            <person name="Prescott H."/>
            <person name="Dolan L."/>
        </authorList>
    </citation>
    <scope>NUCLEOTIDE SEQUENCE [LARGE SCALE GENOMIC DNA]</scope>
    <source>
        <tissue evidence="5">Whole gametophyte</tissue>
    </source>
</reference>
<proteinExistence type="inferred from homology"/>
<dbReference type="SUPFAM" id="SSF53756">
    <property type="entry name" value="UDP-Glycosyltransferase/glycogen phosphorylase"/>
    <property type="match status" value="1"/>
</dbReference>
<dbReference type="CDD" id="cd03784">
    <property type="entry name" value="GT1_Gtf-like"/>
    <property type="match status" value="1"/>
</dbReference>
<dbReference type="InterPro" id="IPR035595">
    <property type="entry name" value="UDP_glycos_trans_CS"/>
</dbReference>
<dbReference type="GO" id="GO:0008194">
    <property type="term" value="F:UDP-glycosyltransferase activity"/>
    <property type="evidence" value="ECO:0007669"/>
    <property type="project" value="InterPro"/>
</dbReference>
<protein>
    <recommendedName>
        <fullName evidence="4">Glycosyltransferase</fullName>
        <ecNumber evidence="4">2.4.1.-</ecNumber>
    </recommendedName>
</protein>
<dbReference type="PANTHER" id="PTHR48045:SF31">
    <property type="entry name" value="UDP-GLYCOSYLTRANSFERASE 76B1-LIKE"/>
    <property type="match status" value="1"/>
</dbReference>
<dbReference type="InterPro" id="IPR002213">
    <property type="entry name" value="UDP_glucos_trans"/>
</dbReference>
<comment type="caution">
    <text evidence="5">The sequence shown here is derived from an EMBL/GenBank/DDBJ whole genome shotgun (WGS) entry which is preliminary data.</text>
</comment>
<dbReference type="EMBL" id="LVLJ01000445">
    <property type="protein sequence ID" value="OAE34214.1"/>
    <property type="molecule type" value="Genomic_DNA"/>
</dbReference>
<evidence type="ECO:0000256" key="4">
    <source>
        <dbReference type="RuleBase" id="RU362057"/>
    </source>
</evidence>
<keyword evidence="6" id="KW-1185">Reference proteome</keyword>
<name>A0A176WMW4_MARPO</name>